<accession>A0A9P0KXQ2</accession>
<keyword evidence="2" id="KW-1185">Reference proteome</keyword>
<dbReference type="EMBL" id="CAKOFQ010006906">
    <property type="protein sequence ID" value="CAH1981227.1"/>
    <property type="molecule type" value="Genomic_DNA"/>
</dbReference>
<evidence type="ECO:0000313" key="2">
    <source>
        <dbReference type="Proteomes" id="UP001152888"/>
    </source>
</evidence>
<dbReference type="OrthoDB" id="1732493at2759"/>
<evidence type="ECO:0000313" key="1">
    <source>
        <dbReference type="EMBL" id="CAH1981227.1"/>
    </source>
</evidence>
<dbReference type="AlphaFoldDB" id="A0A9P0KXQ2"/>
<proteinExistence type="predicted"/>
<name>A0A9P0KXQ2_ACAOB</name>
<sequence>MNQQSGSSNLPWKKRMKPQYIHGISLSVLVLFKYHRFDLEINIFEISMQYSSGMAKQDCFINLPQVALDQCWIHAGV</sequence>
<organism evidence="1 2">
    <name type="scientific">Acanthoscelides obtectus</name>
    <name type="common">Bean weevil</name>
    <name type="synonym">Bruchus obtectus</name>
    <dbReference type="NCBI Taxonomy" id="200917"/>
    <lineage>
        <taxon>Eukaryota</taxon>
        <taxon>Metazoa</taxon>
        <taxon>Ecdysozoa</taxon>
        <taxon>Arthropoda</taxon>
        <taxon>Hexapoda</taxon>
        <taxon>Insecta</taxon>
        <taxon>Pterygota</taxon>
        <taxon>Neoptera</taxon>
        <taxon>Endopterygota</taxon>
        <taxon>Coleoptera</taxon>
        <taxon>Polyphaga</taxon>
        <taxon>Cucujiformia</taxon>
        <taxon>Chrysomeloidea</taxon>
        <taxon>Chrysomelidae</taxon>
        <taxon>Bruchinae</taxon>
        <taxon>Bruchini</taxon>
        <taxon>Acanthoscelides</taxon>
    </lineage>
</organism>
<comment type="caution">
    <text evidence="1">The sequence shown here is derived from an EMBL/GenBank/DDBJ whole genome shotgun (WGS) entry which is preliminary data.</text>
</comment>
<protein>
    <submittedName>
        <fullName evidence="1">Uncharacterized protein</fullName>
    </submittedName>
</protein>
<dbReference type="Proteomes" id="UP001152888">
    <property type="component" value="Unassembled WGS sequence"/>
</dbReference>
<reference evidence="1" key="1">
    <citation type="submission" date="2022-03" db="EMBL/GenBank/DDBJ databases">
        <authorList>
            <person name="Sayadi A."/>
        </authorList>
    </citation>
    <scope>NUCLEOTIDE SEQUENCE</scope>
</reference>
<gene>
    <name evidence="1" type="ORF">ACAOBT_LOCUS14372</name>
</gene>